<accession>A0ABW5LHE4</accession>
<organism evidence="1 2">
    <name type="scientific">Aquimarina rubra</name>
    <dbReference type="NCBI Taxonomy" id="1920033"/>
    <lineage>
        <taxon>Bacteria</taxon>
        <taxon>Pseudomonadati</taxon>
        <taxon>Bacteroidota</taxon>
        <taxon>Flavobacteriia</taxon>
        <taxon>Flavobacteriales</taxon>
        <taxon>Flavobacteriaceae</taxon>
        <taxon>Aquimarina</taxon>
    </lineage>
</organism>
<evidence type="ECO:0000313" key="1">
    <source>
        <dbReference type="EMBL" id="MFD2564225.1"/>
    </source>
</evidence>
<proteinExistence type="predicted"/>
<sequence length="120" mass="13819">MRLKIGITFTLFFIYGLSFGQDYKNNTKSIKEVDIKIEEGQYSADDTVSADRLIIETSDQADLTQDYTSFTDEEWMKIKIQIQNNKKRVIDNNEIFVSKTIDTVFVTAPGFNNKSQLSGW</sequence>
<keyword evidence="2" id="KW-1185">Reference proteome</keyword>
<dbReference type="Proteomes" id="UP001597319">
    <property type="component" value="Unassembled WGS sequence"/>
</dbReference>
<gene>
    <name evidence="1" type="ORF">ACFSR1_16210</name>
</gene>
<name>A0ABW5LHE4_9FLAO</name>
<reference evidence="2" key="1">
    <citation type="journal article" date="2019" name="Int. J. Syst. Evol. Microbiol.">
        <title>The Global Catalogue of Microorganisms (GCM) 10K type strain sequencing project: providing services to taxonomists for standard genome sequencing and annotation.</title>
        <authorList>
            <consortium name="The Broad Institute Genomics Platform"/>
            <consortium name="The Broad Institute Genome Sequencing Center for Infectious Disease"/>
            <person name="Wu L."/>
            <person name="Ma J."/>
        </authorList>
    </citation>
    <scope>NUCLEOTIDE SEQUENCE [LARGE SCALE GENOMIC DNA]</scope>
    <source>
        <strain evidence="2">KCTC 52274</strain>
    </source>
</reference>
<protein>
    <submittedName>
        <fullName evidence="1">Uncharacterized protein</fullName>
    </submittedName>
</protein>
<comment type="caution">
    <text evidence="1">The sequence shown here is derived from an EMBL/GenBank/DDBJ whole genome shotgun (WGS) entry which is preliminary data.</text>
</comment>
<evidence type="ECO:0000313" key="2">
    <source>
        <dbReference type="Proteomes" id="UP001597319"/>
    </source>
</evidence>
<dbReference type="EMBL" id="JBHULE010000019">
    <property type="protein sequence ID" value="MFD2564225.1"/>
    <property type="molecule type" value="Genomic_DNA"/>
</dbReference>
<dbReference type="RefSeq" id="WP_378294065.1">
    <property type="nucleotide sequence ID" value="NZ_JBHULE010000019.1"/>
</dbReference>